<dbReference type="Pfam" id="PF07585">
    <property type="entry name" value="BBP7"/>
    <property type="match status" value="1"/>
</dbReference>
<sequence>MLTSPRFGTMPRVLGTAFAAVVAFASILIAGGVQANAQGISLANYDLQGSGYVVPAGMPAMGIPGGPGGVTPVGYCDSGCDTMSMMPAMDRMVCGSCGGGGGCDCNGILGGGGLLGKMRSGGGPACLFCRGAGCTACRETPFGYAGSVLAGAASLLSPYSEASLCNQRWYDVSLEGMFLSREIDGGVPGVIATDGVNGTPALTLDDVGEDDLEGGVRASVAFLWGPGGNIEGVYMGGNEWSGTASATSGTDSLYSFISDYGVTPNNGYDDTDRSSVQSLVSRSAFHSAELNYRRRAMFPYCRFQSSWLFGLRYVRYDDSLLYSTSVNGDPTRFFESDTSSKNHLFGPQVGFDFWWNVCSGISVGVGSKTAWVQNDIDRRTYVRSNSLGIGATPGSATVSDFDQDTTFMADFELKMIYRLTYSLAVRSSYYVLAVDDIVYGGLDQAAITNIFNTTNVDRSFVYDDLVLQGFTVGAEYTW</sequence>
<evidence type="ECO:0000313" key="2">
    <source>
        <dbReference type="Proteomes" id="UP001239462"/>
    </source>
</evidence>
<accession>A0ABT7PCP2</accession>
<gene>
    <name evidence="1" type="ORF">QTN89_02285</name>
</gene>
<name>A0ABT7PCP2_9BACT</name>
<reference evidence="1 2" key="1">
    <citation type="submission" date="2023-06" db="EMBL/GenBank/DDBJ databases">
        <title>Roseiconus lacunae JC819 isolated from Gulf of Mannar region, Tamil Nadu.</title>
        <authorList>
            <person name="Pk S."/>
            <person name="Ch S."/>
            <person name="Ch V.R."/>
        </authorList>
    </citation>
    <scope>NUCLEOTIDE SEQUENCE [LARGE SCALE GENOMIC DNA]</scope>
    <source>
        <strain evidence="1 2">JC819</strain>
    </source>
</reference>
<dbReference type="EMBL" id="JASZZN010000002">
    <property type="protein sequence ID" value="MDM4014241.1"/>
    <property type="molecule type" value="Genomic_DNA"/>
</dbReference>
<organism evidence="1 2">
    <name type="scientific">Roseiconus lacunae</name>
    <dbReference type="NCBI Taxonomy" id="2605694"/>
    <lineage>
        <taxon>Bacteria</taxon>
        <taxon>Pseudomonadati</taxon>
        <taxon>Planctomycetota</taxon>
        <taxon>Planctomycetia</taxon>
        <taxon>Pirellulales</taxon>
        <taxon>Pirellulaceae</taxon>
        <taxon>Roseiconus</taxon>
    </lineage>
</organism>
<dbReference type="InterPro" id="IPR011446">
    <property type="entry name" value="BBP7"/>
</dbReference>
<dbReference type="Proteomes" id="UP001239462">
    <property type="component" value="Unassembled WGS sequence"/>
</dbReference>
<comment type="caution">
    <text evidence="1">The sequence shown here is derived from an EMBL/GenBank/DDBJ whole genome shotgun (WGS) entry which is preliminary data.</text>
</comment>
<keyword evidence="2" id="KW-1185">Reference proteome</keyword>
<evidence type="ECO:0000313" key="1">
    <source>
        <dbReference type="EMBL" id="MDM4014241.1"/>
    </source>
</evidence>
<protein>
    <submittedName>
        <fullName evidence="1">BBP7 family outer membrane beta-barrel protein</fullName>
    </submittedName>
</protein>
<dbReference type="RefSeq" id="WP_160149515.1">
    <property type="nucleotide sequence ID" value="NZ_JASZZN010000002.1"/>
</dbReference>
<proteinExistence type="predicted"/>